<dbReference type="AlphaFoldDB" id="A0A8C0AXY6"/>
<proteinExistence type="predicted"/>
<reference evidence="4" key="2">
    <citation type="submission" date="2025-09" db="UniProtKB">
        <authorList>
            <consortium name="Ensembl"/>
        </authorList>
    </citation>
    <scope>IDENTIFICATION</scope>
</reference>
<dbReference type="Proteomes" id="UP000694555">
    <property type="component" value="Unplaced"/>
</dbReference>
<dbReference type="SUPFAM" id="SSF52540">
    <property type="entry name" value="P-loop containing nucleoside triphosphate hydrolases"/>
    <property type="match status" value="1"/>
</dbReference>
<evidence type="ECO:0000256" key="1">
    <source>
        <dbReference type="ARBA" id="ARBA00022741"/>
    </source>
</evidence>
<dbReference type="GO" id="GO:0006281">
    <property type="term" value="P:DNA repair"/>
    <property type="evidence" value="ECO:0007669"/>
    <property type="project" value="InterPro"/>
</dbReference>
<reference evidence="4" key="1">
    <citation type="submission" date="2025-08" db="UniProtKB">
        <authorList>
            <consortium name="Ensembl"/>
        </authorList>
    </citation>
    <scope>IDENTIFICATION</scope>
</reference>
<dbReference type="InterPro" id="IPR000330">
    <property type="entry name" value="SNF2_N"/>
</dbReference>
<dbReference type="InterPro" id="IPR038718">
    <property type="entry name" value="SNF2-like_sf"/>
</dbReference>
<dbReference type="Gene3D" id="3.40.50.10810">
    <property type="entry name" value="Tandem AAA-ATPase domain"/>
    <property type="match status" value="1"/>
</dbReference>
<feature type="domain" description="SNF2 N-terminal" evidence="3">
    <location>
        <begin position="46"/>
        <end position="90"/>
    </location>
</feature>
<evidence type="ECO:0000259" key="3">
    <source>
        <dbReference type="Pfam" id="PF00176"/>
    </source>
</evidence>
<evidence type="ECO:0000313" key="4">
    <source>
        <dbReference type="Ensembl" id="ENSBJAP00000008841.1"/>
    </source>
</evidence>
<keyword evidence="2" id="KW-0067">ATP-binding</keyword>
<dbReference type="PANTHER" id="PTHR47157:SF1">
    <property type="entry name" value="CHROMODOMAIN-HELICASE-DNA-BINDING PROTEIN 1-LIKE"/>
    <property type="match status" value="1"/>
</dbReference>
<dbReference type="Pfam" id="PF00176">
    <property type="entry name" value="SNF2-rel_dom"/>
    <property type="match status" value="1"/>
</dbReference>
<sequence>PCAAGSDLRGNLHPPQSGSTLSVNALKRFLLPEGWMLKGSIQLRPYQIEGVNWLVRCYEVQHGCILGDEMGLGKTCQVCSRSFLCDIHRQQGRATQTAAEPERAISLPCASDNV</sequence>
<dbReference type="GO" id="GO:0005634">
    <property type="term" value="C:nucleus"/>
    <property type="evidence" value="ECO:0007669"/>
    <property type="project" value="TreeGrafter"/>
</dbReference>
<dbReference type="InterPro" id="IPR027417">
    <property type="entry name" value="P-loop_NTPase"/>
</dbReference>
<dbReference type="GO" id="GO:0003678">
    <property type="term" value="F:DNA helicase activity"/>
    <property type="evidence" value="ECO:0007669"/>
    <property type="project" value="InterPro"/>
</dbReference>
<name>A0A8C0AXY6_9AVES</name>
<dbReference type="GO" id="GO:0005524">
    <property type="term" value="F:ATP binding"/>
    <property type="evidence" value="ECO:0007669"/>
    <property type="project" value="UniProtKB-KW"/>
</dbReference>
<keyword evidence="5" id="KW-1185">Reference proteome</keyword>
<keyword evidence="1" id="KW-0547">Nucleotide-binding</keyword>
<dbReference type="Ensembl" id="ENSBJAT00000009096.1">
    <property type="protein sequence ID" value="ENSBJAP00000008841.1"/>
    <property type="gene ID" value="ENSBJAG00000006092.1"/>
</dbReference>
<accession>A0A8C0AXY6</accession>
<dbReference type="PANTHER" id="PTHR47157">
    <property type="entry name" value="CHROMODOMAIN-HELICASE-DNA-BINDING PROTEIN 1-LIKE"/>
    <property type="match status" value="1"/>
</dbReference>
<organism evidence="4 5">
    <name type="scientific">Buteo japonicus</name>
    <dbReference type="NCBI Taxonomy" id="224669"/>
    <lineage>
        <taxon>Eukaryota</taxon>
        <taxon>Metazoa</taxon>
        <taxon>Chordata</taxon>
        <taxon>Craniata</taxon>
        <taxon>Vertebrata</taxon>
        <taxon>Euteleostomi</taxon>
        <taxon>Archelosauria</taxon>
        <taxon>Archosauria</taxon>
        <taxon>Dinosauria</taxon>
        <taxon>Saurischia</taxon>
        <taxon>Theropoda</taxon>
        <taxon>Coelurosauria</taxon>
        <taxon>Aves</taxon>
        <taxon>Neognathae</taxon>
        <taxon>Neoaves</taxon>
        <taxon>Telluraves</taxon>
        <taxon>Accipitrimorphae</taxon>
        <taxon>Accipitriformes</taxon>
        <taxon>Accipitridae</taxon>
        <taxon>Accipitrinae</taxon>
        <taxon>Buteo</taxon>
    </lineage>
</organism>
<dbReference type="GO" id="GO:0006338">
    <property type="term" value="P:chromatin remodeling"/>
    <property type="evidence" value="ECO:0007669"/>
    <property type="project" value="InterPro"/>
</dbReference>
<evidence type="ECO:0000256" key="2">
    <source>
        <dbReference type="ARBA" id="ARBA00022840"/>
    </source>
</evidence>
<evidence type="ECO:0000313" key="5">
    <source>
        <dbReference type="Proteomes" id="UP000694555"/>
    </source>
</evidence>
<protein>
    <recommendedName>
        <fullName evidence="3">SNF2 N-terminal domain-containing protein</fullName>
    </recommendedName>
</protein>
<dbReference type="InterPro" id="IPR031053">
    <property type="entry name" value="ALC1"/>
</dbReference>